<dbReference type="GO" id="GO:0030246">
    <property type="term" value="F:carbohydrate binding"/>
    <property type="evidence" value="ECO:0007669"/>
    <property type="project" value="InterPro"/>
</dbReference>
<dbReference type="InterPro" id="IPR011013">
    <property type="entry name" value="Gal_mutarotase_sf_dom"/>
</dbReference>
<dbReference type="eggNOG" id="KOG1604">
    <property type="taxonomic scope" value="Eukaryota"/>
</dbReference>
<evidence type="ECO:0000256" key="1">
    <source>
        <dbReference type="ARBA" id="ARBA00001614"/>
    </source>
</evidence>
<evidence type="ECO:0000256" key="13">
    <source>
        <dbReference type="PIRSR" id="PIRSR005096-2"/>
    </source>
</evidence>
<keyword evidence="16" id="KW-1185">Reference proteome</keyword>
<dbReference type="HOGENOM" id="CLU_031753_2_0_1"/>
<evidence type="ECO:0000256" key="11">
    <source>
        <dbReference type="ARBA" id="ARBA00045743"/>
    </source>
</evidence>
<feature type="active site" description="Proton donor" evidence="12">
    <location>
        <position position="153"/>
    </location>
</feature>
<dbReference type="InterPro" id="IPR014718">
    <property type="entry name" value="GH-type_carb-bd"/>
</dbReference>
<dbReference type="OrthoDB" id="274691at2759"/>
<feature type="active site" description="Proton acceptor" evidence="12">
    <location>
        <position position="278"/>
    </location>
</feature>
<evidence type="ECO:0000256" key="8">
    <source>
        <dbReference type="ARBA" id="ARBA00023235"/>
    </source>
</evidence>
<dbReference type="STRING" id="10228.B3S4K8"/>
<feature type="binding site" evidence="14">
    <location>
        <begin position="57"/>
        <end position="58"/>
    </location>
    <ligand>
        <name>beta-D-galactose</name>
        <dbReference type="ChEBI" id="CHEBI:27667"/>
    </ligand>
</feature>
<dbReference type="FunCoup" id="B3S4K8">
    <property type="interactions" value="562"/>
</dbReference>
<comment type="pathway">
    <text evidence="4">Carbohydrate metabolism; hexose metabolism.</text>
</comment>
<feature type="binding site" evidence="13">
    <location>
        <position position="217"/>
    </location>
    <ligand>
        <name>beta-D-galactose</name>
        <dbReference type="ChEBI" id="CHEBI:27667"/>
    </ligand>
</feature>
<dbReference type="GeneID" id="6756405"/>
<evidence type="ECO:0000256" key="5">
    <source>
        <dbReference type="ARBA" id="ARBA00006206"/>
    </source>
</evidence>
<comment type="similarity">
    <text evidence="5">Belongs to the aldose epimerase family.</text>
</comment>
<dbReference type="UniPathway" id="UPA00242"/>
<dbReference type="KEGG" id="tad:TRIADDRAFT_28936"/>
<dbReference type="PROSITE" id="PS00545">
    <property type="entry name" value="ALDOSE_1_EPIMERASE"/>
    <property type="match status" value="1"/>
</dbReference>
<dbReference type="NCBIfam" id="NF008277">
    <property type="entry name" value="PRK11055.1"/>
    <property type="match status" value="1"/>
</dbReference>
<dbReference type="AlphaFoldDB" id="B3S4K8"/>
<evidence type="ECO:0000313" key="16">
    <source>
        <dbReference type="Proteomes" id="UP000009022"/>
    </source>
</evidence>
<keyword evidence="9" id="KW-0119">Carbohydrate metabolism</keyword>
<comment type="catalytic activity">
    <reaction evidence="1">
        <text>alpha-D-glucose = beta-D-glucose</text>
        <dbReference type="Rhea" id="RHEA:10264"/>
        <dbReference type="ChEBI" id="CHEBI:15903"/>
        <dbReference type="ChEBI" id="CHEBI:17925"/>
        <dbReference type="EC" id="5.1.3.3"/>
    </reaction>
</comment>
<dbReference type="PhylomeDB" id="B3S4K8"/>
<dbReference type="RefSeq" id="XP_002115030.1">
    <property type="nucleotide sequence ID" value="XM_002114994.1"/>
</dbReference>
<proteinExistence type="inferred from homology"/>
<dbReference type="EC" id="5.1.3.3" evidence="6"/>
<name>B3S4K8_TRIAD</name>
<evidence type="ECO:0000256" key="14">
    <source>
        <dbReference type="PIRSR" id="PIRSR005096-3"/>
    </source>
</evidence>
<dbReference type="CDD" id="cd09019">
    <property type="entry name" value="galactose_mutarotase_like"/>
    <property type="match status" value="1"/>
</dbReference>
<evidence type="ECO:0000256" key="12">
    <source>
        <dbReference type="PIRSR" id="PIRSR005096-1"/>
    </source>
</evidence>
<dbReference type="PIRSF" id="PIRSF005096">
    <property type="entry name" value="GALM"/>
    <property type="match status" value="1"/>
</dbReference>
<dbReference type="PANTHER" id="PTHR10091:SF0">
    <property type="entry name" value="GALACTOSE MUTAROTASE"/>
    <property type="match status" value="1"/>
</dbReference>
<evidence type="ECO:0000256" key="2">
    <source>
        <dbReference type="ARBA" id="ARBA00001712"/>
    </source>
</evidence>
<evidence type="ECO:0000256" key="10">
    <source>
        <dbReference type="ARBA" id="ARBA00032729"/>
    </source>
</evidence>
<dbReference type="GO" id="GO:0004034">
    <property type="term" value="F:aldose 1-epimerase activity"/>
    <property type="evidence" value="ECO:0000318"/>
    <property type="project" value="GO_Central"/>
</dbReference>
<organism evidence="15 16">
    <name type="scientific">Trichoplax adhaerens</name>
    <name type="common">Trichoplax reptans</name>
    <dbReference type="NCBI Taxonomy" id="10228"/>
    <lineage>
        <taxon>Eukaryota</taxon>
        <taxon>Metazoa</taxon>
        <taxon>Placozoa</taxon>
        <taxon>Uniplacotomia</taxon>
        <taxon>Trichoplacea</taxon>
        <taxon>Trichoplacidae</taxon>
        <taxon>Trichoplax</taxon>
    </lineage>
</organism>
<keyword evidence="8" id="KW-0413">Isomerase</keyword>
<dbReference type="SUPFAM" id="SSF74650">
    <property type="entry name" value="Galactose mutarotase-like"/>
    <property type="match status" value="1"/>
</dbReference>
<evidence type="ECO:0000313" key="15">
    <source>
        <dbReference type="EMBL" id="EDV22486.1"/>
    </source>
</evidence>
<dbReference type="Pfam" id="PF01263">
    <property type="entry name" value="Aldose_epim"/>
    <property type="match status" value="1"/>
</dbReference>
<accession>B3S4K8</accession>
<dbReference type="PANTHER" id="PTHR10091">
    <property type="entry name" value="ALDOSE-1-EPIMERASE"/>
    <property type="match status" value="1"/>
</dbReference>
<dbReference type="CTD" id="6756405"/>
<dbReference type="FunFam" id="2.70.98.10:FF:000048">
    <property type="entry name" value="Aldose 1-epimerase"/>
    <property type="match status" value="1"/>
</dbReference>
<dbReference type="OMA" id="IYHHISR"/>
<evidence type="ECO:0000256" key="4">
    <source>
        <dbReference type="ARBA" id="ARBA00005028"/>
    </source>
</evidence>
<comment type="function">
    <text evidence="11">Mutarotase that catalyzes the interconversion of beta-D-galactose and alpha-D-galactose during galactose metabolism. Beta-D-galactose is metabolized in the liver into glucose 1-phosphate, the primary metabolic fuel, by the action of four enzymes that constitute the Leloir pathway: GALM, GALK1 (galactokinase), GALT (galactose-1-phosphate uridylyltransferase) and GALE (UDP-galactose-4'-epimerase). Involved in the maintenance of the equilibrium between the beta- and alpha-anomers of galactose, therefore ensuring a sufficient supply of the alpha-anomer for GALK1. Also active on D-glucose although shows a preference for galactose over glucose.</text>
</comment>
<evidence type="ECO:0000256" key="7">
    <source>
        <dbReference type="ARBA" id="ARBA00021023"/>
    </source>
</evidence>
<evidence type="ECO:0000256" key="9">
    <source>
        <dbReference type="ARBA" id="ARBA00023277"/>
    </source>
</evidence>
<dbReference type="InterPro" id="IPR018052">
    <property type="entry name" value="Ald1_epimerase_CS"/>
</dbReference>
<dbReference type="Proteomes" id="UP000009022">
    <property type="component" value="Unassembled WGS sequence"/>
</dbReference>
<dbReference type="UniPathway" id="UPA00214"/>
<dbReference type="InterPro" id="IPR015443">
    <property type="entry name" value="Aldose_1-epimerase"/>
</dbReference>
<evidence type="ECO:0000256" key="6">
    <source>
        <dbReference type="ARBA" id="ARBA00013185"/>
    </source>
</evidence>
<gene>
    <name evidence="15" type="ORF">TRIADDRAFT_28936</name>
</gene>
<dbReference type="InterPro" id="IPR008183">
    <property type="entry name" value="Aldose_1/G6P_1-epimerase"/>
</dbReference>
<dbReference type="InParanoid" id="B3S4K8"/>
<dbReference type="InterPro" id="IPR047215">
    <property type="entry name" value="Galactose_mutarotase-like"/>
</dbReference>
<dbReference type="GO" id="GO:0033499">
    <property type="term" value="P:galactose catabolic process via UDP-galactose, Leloir pathway"/>
    <property type="evidence" value="ECO:0000318"/>
    <property type="project" value="GO_Central"/>
</dbReference>
<sequence length="315" mass="34734">MKTSQYHTAHAVFINSKQNSFFYREGNSIDVALGYDGIEGYCKDNVYLGCVVGRVANRIAKGQFTLDNKQYQLAVNNGPNHLHGGPNGFSKAIWSAEQSTNDSVTFKYVSVDGEESYPGQVSVTVTCTLRGSEIILDYAATSLEPTPINLTNHTYFNLGGHDSGDIRNHIIQINSEYYTPLDDVQIPTGEITSVKGTPFDFMSPKPIGKNMPEGGYDHNFCLAECTGPCIRVTEPNSGRILEVFTNQPGVQFYTANYLNGIEGKGGAVYNKHSGFCLETQNYPNAINQDNFPSCVIRPGGPDYKHRTVYKFCNIN</sequence>
<dbReference type="Gene3D" id="2.70.98.10">
    <property type="match status" value="1"/>
</dbReference>
<reference evidence="15 16" key="1">
    <citation type="journal article" date="2008" name="Nature">
        <title>The Trichoplax genome and the nature of placozoans.</title>
        <authorList>
            <person name="Srivastava M."/>
            <person name="Begovic E."/>
            <person name="Chapman J."/>
            <person name="Putnam N.H."/>
            <person name="Hellsten U."/>
            <person name="Kawashima T."/>
            <person name="Kuo A."/>
            <person name="Mitros T."/>
            <person name="Salamov A."/>
            <person name="Carpenter M.L."/>
            <person name="Signorovitch A.Y."/>
            <person name="Moreno M.A."/>
            <person name="Kamm K."/>
            <person name="Grimwood J."/>
            <person name="Schmutz J."/>
            <person name="Shapiro H."/>
            <person name="Grigoriev I.V."/>
            <person name="Buss L.W."/>
            <person name="Schierwater B."/>
            <person name="Dellaporta S.L."/>
            <person name="Rokhsar D.S."/>
        </authorList>
    </citation>
    <scope>NUCLEOTIDE SEQUENCE [LARGE SCALE GENOMIC DNA]</scope>
    <source>
        <strain evidence="15 16">Grell-BS-1999</strain>
    </source>
</reference>
<feature type="binding site" evidence="14">
    <location>
        <begin position="153"/>
        <end position="155"/>
    </location>
    <ligand>
        <name>beta-D-galactose</name>
        <dbReference type="ChEBI" id="CHEBI:27667"/>
    </ligand>
</feature>
<comment type="pathway">
    <text evidence="3">Carbohydrate metabolism; galactose metabolism.</text>
</comment>
<protein>
    <recommendedName>
        <fullName evidence="7">Galactose mutarotase</fullName>
        <ecNumber evidence="6">5.1.3.3</ecNumber>
    </recommendedName>
    <alternativeName>
        <fullName evidence="10">Aldose 1-epimerase</fullName>
    </alternativeName>
</protein>
<dbReference type="EMBL" id="DS985249">
    <property type="protein sequence ID" value="EDV22486.1"/>
    <property type="molecule type" value="Genomic_DNA"/>
</dbReference>
<evidence type="ECO:0000256" key="3">
    <source>
        <dbReference type="ARBA" id="ARBA00004947"/>
    </source>
</evidence>
<comment type="catalytic activity">
    <reaction evidence="2">
        <text>alpha-D-galactose = beta-D-galactose</text>
        <dbReference type="Rhea" id="RHEA:28675"/>
        <dbReference type="ChEBI" id="CHEBI:27667"/>
        <dbReference type="ChEBI" id="CHEBI:28061"/>
        <dbReference type="EC" id="5.1.3.3"/>
    </reaction>
    <physiologicalReaction direction="right-to-left" evidence="2">
        <dbReference type="Rhea" id="RHEA:28677"/>
    </physiologicalReaction>
</comment>
<dbReference type="GO" id="GO:0006006">
    <property type="term" value="P:glucose metabolic process"/>
    <property type="evidence" value="ECO:0000318"/>
    <property type="project" value="GO_Central"/>
</dbReference>